<evidence type="ECO:0000313" key="1">
    <source>
        <dbReference type="EMBL" id="KAJ2796814.1"/>
    </source>
</evidence>
<keyword evidence="2" id="KW-1185">Reference proteome</keyword>
<sequence length="175" mass="20457">MARDSRRSRSRSPDRYRRSRRSRSPPRHRHPSPSRHRSSHRRHDNNEDQSPLRRRSRERSQHTARPPQERLHQPRVRSRSRSPVKHKDHANDSIDRDLSPLPPSKDIETSEAADEDIQQMTEEEQMNALLGFGGFSTTKGKAVAGNNIGAANVKKQRKFRQYMNRKGGFNRLLDK</sequence>
<proteinExistence type="predicted"/>
<name>A0ACC1KWX7_9FUNG</name>
<accession>A0ACC1KWX7</accession>
<organism evidence="1 2">
    <name type="scientific">Coemansia furcata</name>
    <dbReference type="NCBI Taxonomy" id="417177"/>
    <lineage>
        <taxon>Eukaryota</taxon>
        <taxon>Fungi</taxon>
        <taxon>Fungi incertae sedis</taxon>
        <taxon>Zoopagomycota</taxon>
        <taxon>Kickxellomycotina</taxon>
        <taxon>Kickxellomycetes</taxon>
        <taxon>Kickxellales</taxon>
        <taxon>Kickxellaceae</taxon>
        <taxon>Coemansia</taxon>
    </lineage>
</organism>
<protein>
    <submittedName>
        <fullName evidence="1">Uncharacterized protein</fullName>
    </submittedName>
</protein>
<evidence type="ECO:0000313" key="2">
    <source>
        <dbReference type="Proteomes" id="UP001140096"/>
    </source>
</evidence>
<comment type="caution">
    <text evidence="1">The sequence shown here is derived from an EMBL/GenBank/DDBJ whole genome shotgun (WGS) entry which is preliminary data.</text>
</comment>
<reference evidence="1" key="1">
    <citation type="submission" date="2022-07" db="EMBL/GenBank/DDBJ databases">
        <title>Phylogenomic reconstructions and comparative analyses of Kickxellomycotina fungi.</title>
        <authorList>
            <person name="Reynolds N.K."/>
            <person name="Stajich J.E."/>
            <person name="Barry K."/>
            <person name="Grigoriev I.V."/>
            <person name="Crous P."/>
            <person name="Smith M.E."/>
        </authorList>
    </citation>
    <scope>NUCLEOTIDE SEQUENCE</scope>
    <source>
        <strain evidence="1">CBS 102833</strain>
    </source>
</reference>
<gene>
    <name evidence="1" type="ORF">H4S07_006109</name>
</gene>
<dbReference type="Proteomes" id="UP001140096">
    <property type="component" value="Unassembled WGS sequence"/>
</dbReference>
<dbReference type="EMBL" id="JANBUP010003420">
    <property type="protein sequence ID" value="KAJ2796814.1"/>
    <property type="molecule type" value="Genomic_DNA"/>
</dbReference>